<accession>A0AAW0V114</accession>
<feature type="compositionally biased region" description="Polar residues" evidence="1">
    <location>
        <begin position="61"/>
        <end position="74"/>
    </location>
</feature>
<name>A0AAW0V114_SCYPA</name>
<dbReference type="Proteomes" id="UP001487740">
    <property type="component" value="Unassembled WGS sequence"/>
</dbReference>
<comment type="caution">
    <text evidence="2">The sequence shown here is derived from an EMBL/GenBank/DDBJ whole genome shotgun (WGS) entry which is preliminary data.</text>
</comment>
<dbReference type="AlphaFoldDB" id="A0AAW0V114"/>
<gene>
    <name evidence="2" type="ORF">O3P69_001517</name>
</gene>
<evidence type="ECO:0000313" key="2">
    <source>
        <dbReference type="EMBL" id="KAK8404991.1"/>
    </source>
</evidence>
<protein>
    <submittedName>
        <fullName evidence="2">Uncharacterized protein</fullName>
    </submittedName>
</protein>
<proteinExistence type="predicted"/>
<organism evidence="2 3">
    <name type="scientific">Scylla paramamosain</name>
    <name type="common">Mud crab</name>
    <dbReference type="NCBI Taxonomy" id="85552"/>
    <lineage>
        <taxon>Eukaryota</taxon>
        <taxon>Metazoa</taxon>
        <taxon>Ecdysozoa</taxon>
        <taxon>Arthropoda</taxon>
        <taxon>Crustacea</taxon>
        <taxon>Multicrustacea</taxon>
        <taxon>Malacostraca</taxon>
        <taxon>Eumalacostraca</taxon>
        <taxon>Eucarida</taxon>
        <taxon>Decapoda</taxon>
        <taxon>Pleocyemata</taxon>
        <taxon>Brachyura</taxon>
        <taxon>Eubrachyura</taxon>
        <taxon>Portunoidea</taxon>
        <taxon>Portunidae</taxon>
        <taxon>Portuninae</taxon>
        <taxon>Scylla</taxon>
    </lineage>
</organism>
<dbReference type="EMBL" id="JARAKH010000003">
    <property type="protein sequence ID" value="KAK8404991.1"/>
    <property type="molecule type" value="Genomic_DNA"/>
</dbReference>
<reference evidence="2 3" key="1">
    <citation type="submission" date="2023-03" db="EMBL/GenBank/DDBJ databases">
        <title>High-quality genome of Scylla paramamosain provides insights in environmental adaptation.</title>
        <authorList>
            <person name="Zhang L."/>
        </authorList>
    </citation>
    <scope>NUCLEOTIDE SEQUENCE [LARGE SCALE GENOMIC DNA]</scope>
    <source>
        <strain evidence="2">LZ_2023a</strain>
        <tissue evidence="2">Muscle</tissue>
    </source>
</reference>
<evidence type="ECO:0000313" key="3">
    <source>
        <dbReference type="Proteomes" id="UP001487740"/>
    </source>
</evidence>
<sequence length="171" mass="18388">MVCGSQLGDNFAFRPSLVSAAPRDHSGLAHFARKSHSLCRANYATCSCVTGEHFRPRAAQDSRSNMPPTDASNSSHERLRTEAARPGAAPLAQCVPPTLGAPRQASVRRKVTDTVIYSKIITPHKNTTGRCQHGHEAPPPQHQAAAAASTRLYHLLAFHCWGGGTDLLAYP</sequence>
<feature type="region of interest" description="Disordered" evidence="1">
    <location>
        <begin position="58"/>
        <end position="78"/>
    </location>
</feature>
<keyword evidence="3" id="KW-1185">Reference proteome</keyword>
<evidence type="ECO:0000256" key="1">
    <source>
        <dbReference type="SAM" id="MobiDB-lite"/>
    </source>
</evidence>